<protein>
    <recommendedName>
        <fullName evidence="4">FAM192A/Fyv6 N-terminal domain-containing protein</fullName>
    </recommendedName>
</protein>
<dbReference type="Proteomes" id="UP000054560">
    <property type="component" value="Unassembled WGS sequence"/>
</dbReference>
<proteinExistence type="predicted"/>
<dbReference type="GeneID" id="25903568"/>
<dbReference type="RefSeq" id="XP_014158625.1">
    <property type="nucleotide sequence ID" value="XM_014303150.1"/>
</dbReference>
<dbReference type="PANTHER" id="PTHR13495">
    <property type="entry name" value="NEFA-INTERACTING NUCLEAR PROTEIN NIP30"/>
    <property type="match status" value="1"/>
</dbReference>
<sequence length="253" mass="28290">MSKFVASGEIVQDVFTDNAEERAAAKQKEWDDARARAALAPLKEDLYIDRLGSDVARFTNTLVLSITAVKHVDEDYDPRSLFERLQENKDRKNEDIDEKMKFKNQISYLDDEDVNFLQAAAEEEAKKEEQRWEEEMADVKAYRMAVSSKQTAQATNFNLEKLGAEGASKESKVVQPPKKRFAGGLLLGIVKRPADSRDANSSSESKRQKVSDTTEVSDTHKTTKADPPKTDSKPLASMLAAYDSESESGDNSE</sequence>
<organism evidence="5 6">
    <name type="scientific">Sphaeroforma arctica JP610</name>
    <dbReference type="NCBI Taxonomy" id="667725"/>
    <lineage>
        <taxon>Eukaryota</taxon>
        <taxon>Ichthyosporea</taxon>
        <taxon>Ichthyophonida</taxon>
        <taxon>Sphaeroforma</taxon>
    </lineage>
</organism>
<dbReference type="GO" id="GO:0005634">
    <property type="term" value="C:nucleus"/>
    <property type="evidence" value="ECO:0007669"/>
    <property type="project" value="UniProtKB-SubCell"/>
</dbReference>
<keyword evidence="2" id="KW-0539">Nucleus</keyword>
<dbReference type="Pfam" id="PF10187">
    <property type="entry name" value="FAM192A_Fyv6_N"/>
    <property type="match status" value="1"/>
</dbReference>
<dbReference type="InterPro" id="IPR039845">
    <property type="entry name" value="FAM192A"/>
</dbReference>
<dbReference type="eggNOG" id="KOG4036">
    <property type="taxonomic scope" value="Eukaryota"/>
</dbReference>
<keyword evidence="6" id="KW-1185">Reference proteome</keyword>
<dbReference type="EMBL" id="KQ241745">
    <property type="protein sequence ID" value="KNC84723.1"/>
    <property type="molecule type" value="Genomic_DNA"/>
</dbReference>
<name>A0A0L0G904_9EUKA</name>
<evidence type="ECO:0000313" key="6">
    <source>
        <dbReference type="Proteomes" id="UP000054560"/>
    </source>
</evidence>
<gene>
    <name evidence="5" type="ORF">SARC_03064</name>
</gene>
<feature type="domain" description="FAM192A/Fyv6 N-terminal" evidence="4">
    <location>
        <begin position="71"/>
        <end position="143"/>
    </location>
</feature>
<dbReference type="PANTHER" id="PTHR13495:SF0">
    <property type="entry name" value="PSME3-INTERACTING PROTEIN"/>
    <property type="match status" value="1"/>
</dbReference>
<reference evidence="5 6" key="1">
    <citation type="submission" date="2011-02" db="EMBL/GenBank/DDBJ databases">
        <title>The Genome Sequence of Sphaeroforma arctica JP610.</title>
        <authorList>
            <consortium name="The Broad Institute Genome Sequencing Platform"/>
            <person name="Russ C."/>
            <person name="Cuomo C."/>
            <person name="Young S.K."/>
            <person name="Zeng Q."/>
            <person name="Gargeya S."/>
            <person name="Alvarado L."/>
            <person name="Berlin A."/>
            <person name="Chapman S.B."/>
            <person name="Chen Z."/>
            <person name="Freedman E."/>
            <person name="Gellesch M."/>
            <person name="Goldberg J."/>
            <person name="Griggs A."/>
            <person name="Gujja S."/>
            <person name="Heilman E."/>
            <person name="Heiman D."/>
            <person name="Howarth C."/>
            <person name="Mehta T."/>
            <person name="Neiman D."/>
            <person name="Pearson M."/>
            <person name="Roberts A."/>
            <person name="Saif S."/>
            <person name="Shea T."/>
            <person name="Shenoy N."/>
            <person name="Sisk P."/>
            <person name="Stolte C."/>
            <person name="Sykes S."/>
            <person name="White J."/>
            <person name="Yandava C."/>
            <person name="Burger G."/>
            <person name="Gray M.W."/>
            <person name="Holland P.W.H."/>
            <person name="King N."/>
            <person name="Lang F.B.F."/>
            <person name="Roger A.J."/>
            <person name="Ruiz-Trillo I."/>
            <person name="Haas B."/>
            <person name="Nusbaum C."/>
            <person name="Birren B."/>
        </authorList>
    </citation>
    <scope>NUCLEOTIDE SEQUENCE [LARGE SCALE GENOMIC DNA]</scope>
    <source>
        <strain evidence="5 6">JP610</strain>
    </source>
</reference>
<comment type="subcellular location">
    <subcellularLocation>
        <location evidence="1">Nucleus</location>
    </subcellularLocation>
</comment>
<feature type="compositionally biased region" description="Acidic residues" evidence="3">
    <location>
        <begin position="244"/>
        <end position="253"/>
    </location>
</feature>
<evidence type="ECO:0000259" key="4">
    <source>
        <dbReference type="Pfam" id="PF10187"/>
    </source>
</evidence>
<evidence type="ECO:0000256" key="3">
    <source>
        <dbReference type="SAM" id="MobiDB-lite"/>
    </source>
</evidence>
<dbReference type="STRING" id="667725.A0A0L0G904"/>
<dbReference type="AlphaFoldDB" id="A0A0L0G904"/>
<feature type="compositionally biased region" description="Basic and acidic residues" evidence="3">
    <location>
        <begin position="192"/>
        <end position="232"/>
    </location>
</feature>
<dbReference type="OrthoDB" id="75720at2759"/>
<evidence type="ECO:0000256" key="1">
    <source>
        <dbReference type="ARBA" id="ARBA00004123"/>
    </source>
</evidence>
<feature type="region of interest" description="Disordered" evidence="3">
    <location>
        <begin position="192"/>
        <end position="253"/>
    </location>
</feature>
<evidence type="ECO:0000256" key="2">
    <source>
        <dbReference type="ARBA" id="ARBA00023242"/>
    </source>
</evidence>
<evidence type="ECO:0000313" key="5">
    <source>
        <dbReference type="EMBL" id="KNC84723.1"/>
    </source>
</evidence>
<dbReference type="InterPro" id="IPR019331">
    <property type="entry name" value="FAM192A/Fyv6_N"/>
</dbReference>
<accession>A0A0L0G904</accession>